<dbReference type="Gene3D" id="1.10.1740.10">
    <property type="match status" value="1"/>
</dbReference>
<evidence type="ECO:0000256" key="5">
    <source>
        <dbReference type="ARBA" id="ARBA00023125"/>
    </source>
</evidence>
<dbReference type="Gene3D" id="3.10.450.50">
    <property type="match status" value="1"/>
</dbReference>
<protein>
    <submittedName>
        <fullName evidence="9">RNA polymerase subunit sigma-70</fullName>
    </submittedName>
</protein>
<dbReference type="InterPro" id="IPR007627">
    <property type="entry name" value="RNA_pol_sigma70_r2"/>
</dbReference>
<dbReference type="Pfam" id="PF08281">
    <property type="entry name" value="Sigma70_r4_2"/>
    <property type="match status" value="1"/>
</dbReference>
<dbReference type="RefSeq" id="WP_104373890.1">
    <property type="nucleotide sequence ID" value="NZ_PSZC01000001.1"/>
</dbReference>
<dbReference type="InterPro" id="IPR013324">
    <property type="entry name" value="RNA_pol_sigma_r3/r4-like"/>
</dbReference>
<dbReference type="InterPro" id="IPR032710">
    <property type="entry name" value="NTF2-like_dom_sf"/>
</dbReference>
<gene>
    <name evidence="9" type="ORF">C5E45_02895</name>
</gene>
<keyword evidence="3" id="KW-0805">Transcription regulation</keyword>
<dbReference type="GO" id="GO:0003677">
    <property type="term" value="F:DNA binding"/>
    <property type="evidence" value="ECO:0007669"/>
    <property type="project" value="UniProtKB-KW"/>
</dbReference>
<dbReference type="Proteomes" id="UP000239874">
    <property type="component" value="Unassembled WGS sequence"/>
</dbReference>
<dbReference type="Pfam" id="PF04542">
    <property type="entry name" value="Sigma70_r2"/>
    <property type="match status" value="1"/>
</dbReference>
<organism evidence="9 10">
    <name type="scientific">Nocardia nova</name>
    <dbReference type="NCBI Taxonomy" id="37330"/>
    <lineage>
        <taxon>Bacteria</taxon>
        <taxon>Bacillati</taxon>
        <taxon>Actinomycetota</taxon>
        <taxon>Actinomycetes</taxon>
        <taxon>Mycobacteriales</taxon>
        <taxon>Nocardiaceae</taxon>
        <taxon>Nocardia</taxon>
    </lineage>
</organism>
<dbReference type="EMBL" id="PSZC01000001">
    <property type="protein sequence ID" value="PPJ40045.1"/>
    <property type="molecule type" value="Genomic_DNA"/>
</dbReference>
<dbReference type="PANTHER" id="PTHR30173">
    <property type="entry name" value="SIGMA 19 FACTOR"/>
    <property type="match status" value="1"/>
</dbReference>
<dbReference type="SUPFAM" id="SSF88946">
    <property type="entry name" value="Sigma2 domain of RNA polymerase sigma factors"/>
    <property type="match status" value="1"/>
</dbReference>
<dbReference type="OrthoDB" id="3211555at2"/>
<reference evidence="9 10" key="1">
    <citation type="submission" date="2018-02" db="EMBL/GenBank/DDBJ databases">
        <title>8 Nocardia nova and 1 Nocardia cyriacigeorgica strain used for evolution to TMP-SMX.</title>
        <authorList>
            <person name="Mehta H."/>
            <person name="Weng J."/>
            <person name="Shamoo Y."/>
        </authorList>
    </citation>
    <scope>NUCLEOTIDE SEQUENCE [LARGE SCALE GENOMIC DNA]</scope>
    <source>
        <strain evidence="9 10">MDA3139</strain>
    </source>
</reference>
<evidence type="ECO:0000313" key="10">
    <source>
        <dbReference type="Proteomes" id="UP000239874"/>
    </source>
</evidence>
<dbReference type="InterPro" id="IPR052704">
    <property type="entry name" value="ECF_Sigma-70_Domain"/>
</dbReference>
<dbReference type="InterPro" id="IPR036388">
    <property type="entry name" value="WH-like_DNA-bd_sf"/>
</dbReference>
<sequence>MDVAELEAERPRLTAIAARVLGTDAEADDVIQEAWLRLSSIETVEDPPALLTTVVTRLCLDQLRRRQTRSAAESAARTDAPADTARVDPEADVLLAEQVGDAMQVVLGTLAPAERVAFVLHDVFGYPFEQISVALGRSDTAVRKLASRARRKVRGAPEPVEEQQARAESREVVDAFLSAARGGELSDLLNLLAPDAVMRADAVGERMGTQQTYDGAAAVAARFHGGARGARPATIDGEPGLAWIVGGRAKVAFTFWIDDGLVREIELIADPEILATLDLTHERTDS</sequence>
<dbReference type="AlphaFoldDB" id="A0A2S6AXR8"/>
<dbReference type="PANTHER" id="PTHR30173:SF43">
    <property type="entry name" value="ECF RNA POLYMERASE SIGMA FACTOR SIGI-RELATED"/>
    <property type="match status" value="1"/>
</dbReference>
<comment type="similarity">
    <text evidence="1">Belongs to the sigma-70 factor family. ECF subfamily.</text>
</comment>
<proteinExistence type="inferred from homology"/>
<keyword evidence="4" id="KW-0731">Sigma factor</keyword>
<dbReference type="SUPFAM" id="SSF88659">
    <property type="entry name" value="Sigma3 and sigma4 domains of RNA polymerase sigma factors"/>
    <property type="match status" value="1"/>
</dbReference>
<dbReference type="GO" id="GO:0006352">
    <property type="term" value="P:DNA-templated transcription initiation"/>
    <property type="evidence" value="ECO:0007669"/>
    <property type="project" value="InterPro"/>
</dbReference>
<dbReference type="NCBIfam" id="TIGR02937">
    <property type="entry name" value="sigma70-ECF"/>
    <property type="match status" value="1"/>
</dbReference>
<dbReference type="InterPro" id="IPR014284">
    <property type="entry name" value="RNA_pol_sigma-70_dom"/>
</dbReference>
<evidence type="ECO:0000259" key="7">
    <source>
        <dbReference type="Pfam" id="PF04542"/>
    </source>
</evidence>
<comment type="caution">
    <text evidence="9">The sequence shown here is derived from an EMBL/GenBank/DDBJ whole genome shotgun (WGS) entry which is preliminary data.</text>
</comment>
<dbReference type="GO" id="GO:0016987">
    <property type="term" value="F:sigma factor activity"/>
    <property type="evidence" value="ECO:0007669"/>
    <property type="project" value="UniProtKB-KW"/>
</dbReference>
<evidence type="ECO:0000256" key="3">
    <source>
        <dbReference type="ARBA" id="ARBA00023015"/>
    </source>
</evidence>
<keyword evidence="5" id="KW-0238">DNA-binding</keyword>
<dbReference type="InterPro" id="IPR013249">
    <property type="entry name" value="RNA_pol_sigma70_r4_t2"/>
</dbReference>
<evidence type="ECO:0000256" key="1">
    <source>
        <dbReference type="ARBA" id="ARBA00010641"/>
    </source>
</evidence>
<dbReference type="Gene3D" id="1.10.10.10">
    <property type="entry name" value="Winged helix-like DNA-binding domain superfamily/Winged helix DNA-binding domain"/>
    <property type="match status" value="1"/>
</dbReference>
<evidence type="ECO:0000259" key="8">
    <source>
        <dbReference type="Pfam" id="PF08281"/>
    </source>
</evidence>
<keyword evidence="6" id="KW-0804">Transcription</keyword>
<evidence type="ECO:0000256" key="6">
    <source>
        <dbReference type="ARBA" id="ARBA00023163"/>
    </source>
</evidence>
<feature type="domain" description="RNA polymerase sigma-70 region 2" evidence="7">
    <location>
        <begin position="7"/>
        <end position="67"/>
    </location>
</feature>
<name>A0A2S6AXR8_9NOCA</name>
<comment type="subunit">
    <text evidence="2">Interacts transiently with the RNA polymerase catalytic core formed by RpoA, RpoB, RpoC and RpoZ (2 alpha, 1 beta, 1 beta' and 1 omega subunit) to form the RNA polymerase holoenzyme that can initiate transcription.</text>
</comment>
<evidence type="ECO:0000256" key="2">
    <source>
        <dbReference type="ARBA" id="ARBA00011344"/>
    </source>
</evidence>
<accession>A0A2S6AXR8</accession>
<evidence type="ECO:0000256" key="4">
    <source>
        <dbReference type="ARBA" id="ARBA00023082"/>
    </source>
</evidence>
<dbReference type="InterPro" id="IPR013325">
    <property type="entry name" value="RNA_pol_sigma_r2"/>
</dbReference>
<feature type="domain" description="RNA polymerase sigma factor 70 region 4 type 2" evidence="8">
    <location>
        <begin position="103"/>
        <end position="152"/>
    </location>
</feature>
<evidence type="ECO:0000313" key="9">
    <source>
        <dbReference type="EMBL" id="PPJ40045.1"/>
    </source>
</evidence>
<dbReference type="SUPFAM" id="SSF54427">
    <property type="entry name" value="NTF2-like"/>
    <property type="match status" value="1"/>
</dbReference>